<feature type="region of interest" description="Disordered" evidence="8">
    <location>
        <begin position="549"/>
        <end position="583"/>
    </location>
</feature>
<keyword evidence="3" id="KW-0964">Secreted</keyword>
<dbReference type="InterPro" id="IPR006141">
    <property type="entry name" value="Intein_N"/>
</dbReference>
<feature type="domain" description="Hint" evidence="9">
    <location>
        <begin position="1097"/>
        <end position="1213"/>
    </location>
</feature>
<evidence type="ECO:0000256" key="5">
    <source>
        <dbReference type="ARBA" id="ARBA00022737"/>
    </source>
</evidence>
<dbReference type="RefSeq" id="WP_406644927.1">
    <property type="nucleotide sequence ID" value="NZ_CP123584.1"/>
</dbReference>
<protein>
    <submittedName>
        <fullName evidence="10">Hint domain-containing protein</fullName>
    </submittedName>
</protein>
<evidence type="ECO:0000256" key="3">
    <source>
        <dbReference type="ARBA" id="ARBA00022525"/>
    </source>
</evidence>
<dbReference type="PANTHER" id="PTHR38340">
    <property type="entry name" value="S-LAYER PROTEIN"/>
    <property type="match status" value="1"/>
</dbReference>
<keyword evidence="6" id="KW-0843">Virulence</keyword>
<dbReference type="InterPro" id="IPR036844">
    <property type="entry name" value="Hint_dom_sf"/>
</dbReference>
<keyword evidence="5" id="KW-0677">Repeat</keyword>
<dbReference type="PANTHER" id="PTHR38340:SF1">
    <property type="entry name" value="S-LAYER PROTEIN"/>
    <property type="match status" value="1"/>
</dbReference>
<dbReference type="PRINTS" id="PR01488">
    <property type="entry name" value="RTXTOXINA"/>
</dbReference>
<evidence type="ECO:0000259" key="9">
    <source>
        <dbReference type="SMART" id="SM00306"/>
    </source>
</evidence>
<reference evidence="10 11" key="1">
    <citation type="submission" date="2023-04" db="EMBL/GenBank/DDBJ databases">
        <title>Complete genome sequence of Alisedimentitalea scapharcae.</title>
        <authorList>
            <person name="Rong J.-C."/>
            <person name="Yi M.-L."/>
            <person name="Zhao Q."/>
        </authorList>
    </citation>
    <scope>NUCLEOTIDE SEQUENCE [LARGE SCALE GENOMIC DNA]</scope>
    <source>
        <strain evidence="10 11">KCTC 42119</strain>
    </source>
</reference>
<dbReference type="SMART" id="SM00306">
    <property type="entry name" value="HintN"/>
    <property type="match status" value="1"/>
</dbReference>
<feature type="region of interest" description="Disordered" evidence="8">
    <location>
        <begin position="458"/>
        <end position="481"/>
    </location>
</feature>
<dbReference type="Gene3D" id="2.150.10.10">
    <property type="entry name" value="Serralysin-like metalloprotease, C-terminal"/>
    <property type="match status" value="4"/>
</dbReference>
<organism evidence="10 11">
    <name type="scientific">Aliisedimentitalea scapharcae</name>
    <dbReference type="NCBI Taxonomy" id="1524259"/>
    <lineage>
        <taxon>Bacteria</taxon>
        <taxon>Pseudomonadati</taxon>
        <taxon>Pseudomonadota</taxon>
        <taxon>Alphaproteobacteria</taxon>
        <taxon>Rhodobacterales</taxon>
        <taxon>Roseobacteraceae</taxon>
        <taxon>Aliisedimentitalea</taxon>
    </lineage>
</organism>
<comment type="subcellular location">
    <subcellularLocation>
        <location evidence="1">Membrane</location>
    </subcellularLocation>
    <subcellularLocation>
        <location evidence="2">Secreted</location>
    </subcellularLocation>
</comment>
<keyword evidence="11" id="KW-1185">Reference proteome</keyword>
<dbReference type="Pfam" id="PF00353">
    <property type="entry name" value="HemolysinCabind"/>
    <property type="match status" value="8"/>
</dbReference>
<keyword evidence="7" id="KW-0472">Membrane</keyword>
<keyword evidence="4" id="KW-0800">Toxin</keyword>
<dbReference type="InterPro" id="IPR050557">
    <property type="entry name" value="RTX_toxin/Mannuronan_C5-epim"/>
</dbReference>
<dbReference type="Proteomes" id="UP001623232">
    <property type="component" value="Chromosome"/>
</dbReference>
<dbReference type="EMBL" id="CP123584">
    <property type="protein sequence ID" value="WZK87651.1"/>
    <property type="molecule type" value="Genomic_DNA"/>
</dbReference>
<dbReference type="InterPro" id="IPR003995">
    <property type="entry name" value="RTX_toxin_determinant-A"/>
</dbReference>
<evidence type="ECO:0000313" key="11">
    <source>
        <dbReference type="Proteomes" id="UP001623232"/>
    </source>
</evidence>
<evidence type="ECO:0000256" key="1">
    <source>
        <dbReference type="ARBA" id="ARBA00004370"/>
    </source>
</evidence>
<name>A0ABZ2XSH8_9RHOB</name>
<dbReference type="SUPFAM" id="SSF51294">
    <property type="entry name" value="Hedgehog/intein (Hint) domain"/>
    <property type="match status" value="1"/>
</dbReference>
<sequence>MARNFDNLYEAKVIGLWDFRDGFEENDTGLGDGVAQDGTSVGGPVFGAGWMNLDGSGQQMNVDDGNDGAFDLTEGTIETEFRAYVPAGGGTNTVVSRGVFESAGADGGAEGSSDTGYFEVRVTENGTVQVYHTDDGNTVELSTSEGFAGTNDTIRVTYSWEEDGVVMKVVNDTTGTTEIASSDQSGMTLNITESGEQSFAIGAREATDDDFDQHFAGAVDYVAVLDKPVLGQGNGIVDGTPGDDEIDLAYTGDPEGDMIDNDDAILPGQAPNDDIVDAGDGDDTVYAGVGDDEVYGGGGSDELHGEEGDDALYGDQSAPGGGAGGSVREALLWNEGTTQGDATVYSEGDDLGGGLTQDTGSVNVTYTNTVAPTGSDATFTTEEQATGNIDTGGAPANSGSAMASYLNNDGDEAVHCLEFSESVSNVSFRINDIDGHGQVSVRAFDEAGDPITVVLGNGPRVTLSDDDAVPGDDTGTSQGGYAGASLPDYSLLVTISGPVSKIEIDHAQVGVEPTIITVTDVFFDVATPSTGVDGDDTIDGGDGDDTIVGNGGDDDLIGGDGSDSVDGGDGDDMIDTRGNEPVPLPDRGFAGYAGTTPNIPFVPADGDIFDDRDTVSGGDGNDTILTGDDNDVIDGGAGNDSIDGGIDDDLIDGGADDDVIIGGEGADTIDGGTGADTIYGGLDPVFPDALNIVDDLPGALADPDPTNGMDVIDGGDGDDVIFGQDDDDVLSGGAGNDYVDGGIDEDEIHGDAGDDLLLGRQGNDTIDGGTGDDTLLGGEGADTLDGGDDRDIIGAGIGDVIIGGEGGDDLDTMIAQGLATIAYTDDDPSTESGIVTFYNDDLTVAGTAEFSEIENALVIGTATTTTPGGPGAPGGPGTTAIDGVVEGTSGDDDIDLGYLGDPELDRVDNDDAVPPLVDEQDVIVAGDGDDTVHGRDDTDVIFGGEGNDELYGDGGGDAIDGGAGDDTIDGGAGRDILFGGEGDDVISGGNDDPDDGGDLLLGGLGDDTFNNVGQGEVIAGGEDADGLDIDTLDLTGAAEAANPGGSLTVEYDPTDPEAGTVRFFDSSGAETGSTVFTEIEDVFDPVPPPPPPPPPPVPCFTPGTLIATPKGERRVEDLQIGDRVITRDNGIQAIRWLGSRTMQGKELARAEHLNPVLIREGALGNGLPERDMMVSPNHRVLVANDKTTLYFEEREVLVAAKHLTGLEGVDVVEVSTVTYIHFMFDQHEVVLSDGAWTESFQPGDQTMDGLGNAQRNEIFELFPELRTREGLESYQSARRSLKKHEAHLLTH</sequence>
<proteinExistence type="predicted"/>
<evidence type="ECO:0000256" key="4">
    <source>
        <dbReference type="ARBA" id="ARBA00022656"/>
    </source>
</evidence>
<dbReference type="PROSITE" id="PS50817">
    <property type="entry name" value="INTEIN_N_TER"/>
    <property type="match status" value="1"/>
</dbReference>
<gene>
    <name evidence="10" type="ORF">QEZ52_13655</name>
</gene>
<dbReference type="SUPFAM" id="SSF51120">
    <property type="entry name" value="beta-Roll"/>
    <property type="match status" value="5"/>
</dbReference>
<dbReference type="Gene3D" id="2.170.16.10">
    <property type="entry name" value="Hedgehog/Intein (Hint) domain"/>
    <property type="match status" value="1"/>
</dbReference>
<evidence type="ECO:0000256" key="8">
    <source>
        <dbReference type="SAM" id="MobiDB-lite"/>
    </source>
</evidence>
<evidence type="ECO:0000256" key="6">
    <source>
        <dbReference type="ARBA" id="ARBA00023026"/>
    </source>
</evidence>
<dbReference type="PROSITE" id="PS00330">
    <property type="entry name" value="HEMOLYSIN_CALCIUM"/>
    <property type="match status" value="7"/>
</dbReference>
<dbReference type="InterPro" id="IPR028992">
    <property type="entry name" value="Hedgehog/Intein_dom"/>
</dbReference>
<dbReference type="Pfam" id="PF13403">
    <property type="entry name" value="Hint_2"/>
    <property type="match status" value="1"/>
</dbReference>
<evidence type="ECO:0000256" key="7">
    <source>
        <dbReference type="ARBA" id="ARBA00023136"/>
    </source>
</evidence>
<dbReference type="InterPro" id="IPR011049">
    <property type="entry name" value="Serralysin-like_metalloprot_C"/>
</dbReference>
<accession>A0ABZ2XSH8</accession>
<dbReference type="InterPro" id="IPR001343">
    <property type="entry name" value="Hemolysn_Ca-bd"/>
</dbReference>
<dbReference type="InterPro" id="IPR018511">
    <property type="entry name" value="Hemolysin-typ_Ca-bd_CS"/>
</dbReference>
<evidence type="ECO:0000313" key="10">
    <source>
        <dbReference type="EMBL" id="WZK87651.1"/>
    </source>
</evidence>
<evidence type="ECO:0000256" key="2">
    <source>
        <dbReference type="ARBA" id="ARBA00004613"/>
    </source>
</evidence>
<dbReference type="PRINTS" id="PR00313">
    <property type="entry name" value="CABNDNGRPT"/>
</dbReference>
<dbReference type="InterPro" id="IPR003587">
    <property type="entry name" value="Hint_dom_N"/>
</dbReference>
<feature type="region of interest" description="Disordered" evidence="8">
    <location>
        <begin position="289"/>
        <end position="324"/>
    </location>
</feature>